<evidence type="ECO:0000313" key="3">
    <source>
        <dbReference type="Proteomes" id="UP000693672"/>
    </source>
</evidence>
<evidence type="ECO:0000313" key="2">
    <source>
        <dbReference type="EMBL" id="CAG7628479.1"/>
    </source>
</evidence>
<evidence type="ECO:0000256" key="1">
    <source>
        <dbReference type="SAM" id="Phobius"/>
    </source>
</evidence>
<proteinExistence type="predicted"/>
<keyword evidence="1" id="KW-0472">Membrane</keyword>
<dbReference type="Proteomes" id="UP000693672">
    <property type="component" value="Unassembled WGS sequence"/>
</dbReference>
<accession>A0A916K1S0</accession>
<feature type="transmembrane region" description="Helical" evidence="1">
    <location>
        <begin position="6"/>
        <end position="27"/>
    </location>
</feature>
<organism evidence="2 3">
    <name type="scientific">Paenibacillus solanacearum</name>
    <dbReference type="NCBI Taxonomy" id="2048548"/>
    <lineage>
        <taxon>Bacteria</taxon>
        <taxon>Bacillati</taxon>
        <taxon>Bacillota</taxon>
        <taxon>Bacilli</taxon>
        <taxon>Bacillales</taxon>
        <taxon>Paenibacillaceae</taxon>
        <taxon>Paenibacillus</taxon>
    </lineage>
</organism>
<dbReference type="EMBL" id="CAJVAS010000011">
    <property type="protein sequence ID" value="CAG7628479.1"/>
    <property type="molecule type" value="Genomic_DNA"/>
</dbReference>
<keyword evidence="1" id="KW-0812">Transmembrane</keyword>
<keyword evidence="3" id="KW-1185">Reference proteome</keyword>
<keyword evidence="1" id="KW-1133">Transmembrane helix</keyword>
<comment type="caution">
    <text evidence="2">The sequence shown here is derived from an EMBL/GenBank/DDBJ whole genome shotgun (WGS) entry which is preliminary data.</text>
</comment>
<gene>
    <name evidence="2" type="ORF">PAESOLCIP111_03023</name>
</gene>
<sequence length="141" mass="15061">MANVLVTLYVMPVMLFLSMAIVPFFVYSMKADHLNTLANHALKEAEAVGYVSPSIIAATNARLAQLGMGSVTVGGTAYPSYTGSTDTKVLRHSADPTIRLVLKYPAPNLTRILSAVGGNGTSSTHEGFYNLVLYGKSEAYE</sequence>
<dbReference type="AlphaFoldDB" id="A0A916K1S0"/>
<reference evidence="2" key="1">
    <citation type="submission" date="2021-06" db="EMBL/GenBank/DDBJ databases">
        <authorList>
            <person name="Criscuolo A."/>
        </authorList>
    </citation>
    <scope>NUCLEOTIDE SEQUENCE</scope>
    <source>
        <strain evidence="2">CIP111600</strain>
    </source>
</reference>
<protein>
    <submittedName>
        <fullName evidence="2">Uncharacterized protein</fullName>
    </submittedName>
</protein>
<name>A0A916K1S0_9BACL</name>